<protein>
    <submittedName>
        <fullName evidence="1">Uncharacterized protein</fullName>
    </submittedName>
</protein>
<evidence type="ECO:0000313" key="1">
    <source>
        <dbReference type="EMBL" id="MFC5745154.1"/>
    </source>
</evidence>
<comment type="caution">
    <text evidence="1">The sequence shown here is derived from an EMBL/GenBank/DDBJ whole genome shotgun (WGS) entry which is preliminary data.</text>
</comment>
<evidence type="ECO:0000313" key="2">
    <source>
        <dbReference type="Proteomes" id="UP001596074"/>
    </source>
</evidence>
<dbReference type="RefSeq" id="WP_378280779.1">
    <property type="nucleotide sequence ID" value="NZ_JBHSON010000006.1"/>
</dbReference>
<name>A0ABW0ZTW2_9ACTN</name>
<gene>
    <name evidence="1" type="ORF">ACFPZN_05970</name>
</gene>
<accession>A0ABW0ZTW2</accession>
<reference evidence="2" key="1">
    <citation type="journal article" date="2019" name="Int. J. Syst. Evol. Microbiol.">
        <title>The Global Catalogue of Microorganisms (GCM) 10K type strain sequencing project: providing services to taxonomists for standard genome sequencing and annotation.</title>
        <authorList>
            <consortium name="The Broad Institute Genomics Platform"/>
            <consortium name="The Broad Institute Genome Sequencing Center for Infectious Disease"/>
            <person name="Wu L."/>
            <person name="Ma J."/>
        </authorList>
    </citation>
    <scope>NUCLEOTIDE SEQUENCE [LARGE SCALE GENOMIC DNA]</scope>
    <source>
        <strain evidence="2">KCTC 42087</strain>
    </source>
</reference>
<dbReference type="Proteomes" id="UP001596074">
    <property type="component" value="Unassembled WGS sequence"/>
</dbReference>
<keyword evidence="2" id="KW-1185">Reference proteome</keyword>
<sequence length="136" mass="15023">MSGVLPEYYVYEGRPVVFVEPDGGGLDCLVLSPENGEFLRDMSYVRKIRGGTHADIETLSRAEFVQRVEEYRGRRLKGDGAVFALYETVNGLEDVARGEGRALTGEEAALVRSLRGRTHGLFEDGLRARGRGYLPG</sequence>
<proteinExistence type="predicted"/>
<organism evidence="1 2">
    <name type="scientific">Actinomadura rugatobispora</name>
    <dbReference type="NCBI Taxonomy" id="1994"/>
    <lineage>
        <taxon>Bacteria</taxon>
        <taxon>Bacillati</taxon>
        <taxon>Actinomycetota</taxon>
        <taxon>Actinomycetes</taxon>
        <taxon>Streptosporangiales</taxon>
        <taxon>Thermomonosporaceae</taxon>
        <taxon>Actinomadura</taxon>
    </lineage>
</organism>
<dbReference type="EMBL" id="JBHSON010000006">
    <property type="protein sequence ID" value="MFC5745154.1"/>
    <property type="molecule type" value="Genomic_DNA"/>
</dbReference>